<feature type="region of interest" description="Disordered" evidence="1">
    <location>
        <begin position="1"/>
        <end position="26"/>
    </location>
</feature>
<name>A0AAW1NS09_9CHLO</name>
<sequence>MDESLYDEFGNYIGPELSGSDEDEDDEVLDEAELDDMEAAANARTDLVMGEAGADEDEEEAEPDNAIVLHEDKKYYPTAEETYGPGTETLVMEEDAQPLEAGDALSPTVLRPRLRRSAQRYHTHT</sequence>
<dbReference type="EMBL" id="JALJOQ010000205">
    <property type="protein sequence ID" value="KAK9789575.1"/>
    <property type="molecule type" value="Genomic_DNA"/>
</dbReference>
<feature type="compositionally biased region" description="Basic residues" evidence="1">
    <location>
        <begin position="112"/>
        <end position="125"/>
    </location>
</feature>
<evidence type="ECO:0000259" key="2">
    <source>
        <dbReference type="Pfam" id="PF16004"/>
    </source>
</evidence>
<keyword evidence="4" id="KW-1185">Reference proteome</keyword>
<accession>A0AAW1NS09</accession>
<dbReference type="InterPro" id="IPR031950">
    <property type="entry name" value="EFTUD2_N"/>
</dbReference>
<evidence type="ECO:0000313" key="3">
    <source>
        <dbReference type="EMBL" id="KAK9789575.1"/>
    </source>
</evidence>
<dbReference type="AlphaFoldDB" id="A0AAW1NS09"/>
<dbReference type="Proteomes" id="UP001465755">
    <property type="component" value="Unassembled WGS sequence"/>
</dbReference>
<organism evidence="3 4">
    <name type="scientific">Symbiochloris irregularis</name>
    <dbReference type="NCBI Taxonomy" id="706552"/>
    <lineage>
        <taxon>Eukaryota</taxon>
        <taxon>Viridiplantae</taxon>
        <taxon>Chlorophyta</taxon>
        <taxon>core chlorophytes</taxon>
        <taxon>Trebouxiophyceae</taxon>
        <taxon>Trebouxiales</taxon>
        <taxon>Trebouxiaceae</taxon>
        <taxon>Symbiochloris</taxon>
    </lineage>
</organism>
<comment type="caution">
    <text evidence="3">The sequence shown here is derived from an EMBL/GenBank/DDBJ whole genome shotgun (WGS) entry which is preliminary data.</text>
</comment>
<evidence type="ECO:0000313" key="4">
    <source>
        <dbReference type="Proteomes" id="UP001465755"/>
    </source>
</evidence>
<protein>
    <recommendedName>
        <fullName evidence="2">116kDa U5 small nuclear ribonucleoprotein component N-terminal domain-containing protein</fullName>
    </recommendedName>
</protein>
<reference evidence="3 4" key="1">
    <citation type="journal article" date="2024" name="Nat. Commun.">
        <title>Phylogenomics reveals the evolutionary origins of lichenization in chlorophyte algae.</title>
        <authorList>
            <person name="Puginier C."/>
            <person name="Libourel C."/>
            <person name="Otte J."/>
            <person name="Skaloud P."/>
            <person name="Haon M."/>
            <person name="Grisel S."/>
            <person name="Petersen M."/>
            <person name="Berrin J.G."/>
            <person name="Delaux P.M."/>
            <person name="Dal Grande F."/>
            <person name="Keller J."/>
        </authorList>
    </citation>
    <scope>NUCLEOTIDE SEQUENCE [LARGE SCALE GENOMIC DNA]</scope>
    <source>
        <strain evidence="3 4">SAG 2036</strain>
    </source>
</reference>
<gene>
    <name evidence="3" type="ORF">WJX73_003118</name>
</gene>
<evidence type="ECO:0000256" key="1">
    <source>
        <dbReference type="SAM" id="MobiDB-lite"/>
    </source>
</evidence>
<feature type="region of interest" description="Disordered" evidence="1">
    <location>
        <begin position="100"/>
        <end position="125"/>
    </location>
</feature>
<dbReference type="Pfam" id="PF16004">
    <property type="entry name" value="EFTUD2"/>
    <property type="match status" value="1"/>
</dbReference>
<feature type="domain" description="116kDa U5 small nuclear ribonucleoprotein component N-terminal" evidence="2">
    <location>
        <begin position="4"/>
        <end position="100"/>
    </location>
</feature>
<proteinExistence type="predicted"/>